<dbReference type="AlphaFoldDB" id="A0A383VIZ8"/>
<name>A0A383VIZ8_TETOB</name>
<dbReference type="Proteomes" id="UP000256970">
    <property type="component" value="Unassembled WGS sequence"/>
</dbReference>
<keyword evidence="1" id="KW-0472">Membrane</keyword>
<evidence type="ECO:0000313" key="3">
    <source>
        <dbReference type="Proteomes" id="UP000256970"/>
    </source>
</evidence>
<sequence>MGTGDGYAAAMSAAGRACHCPTQAVETPCSNQPRPKRQQQKIGVHSLRKCSVVLQLVFLLLTYATLPGVLADDVSCQQPPSLSIEAQKPADQCQGSLDGSSTRIVTNLTYTASMTGNGDTAPTFETFFDGEASSCEPEVVGEFQFAAMVAAAGAAGASAAAAAAAAAASRRL</sequence>
<proteinExistence type="predicted"/>
<feature type="transmembrane region" description="Helical" evidence="1">
    <location>
        <begin position="145"/>
        <end position="168"/>
    </location>
</feature>
<gene>
    <name evidence="2" type="ORF">BQ4739_LOCUS5920</name>
</gene>
<dbReference type="EMBL" id="FNXT01000642">
    <property type="protein sequence ID" value="SZX65498.1"/>
    <property type="molecule type" value="Genomic_DNA"/>
</dbReference>
<keyword evidence="1" id="KW-0812">Transmembrane</keyword>
<evidence type="ECO:0000313" key="2">
    <source>
        <dbReference type="EMBL" id="SZX65498.1"/>
    </source>
</evidence>
<keyword evidence="1" id="KW-1133">Transmembrane helix</keyword>
<reference evidence="2 3" key="1">
    <citation type="submission" date="2016-10" db="EMBL/GenBank/DDBJ databases">
        <authorList>
            <person name="Cai Z."/>
        </authorList>
    </citation>
    <scope>NUCLEOTIDE SEQUENCE [LARGE SCALE GENOMIC DNA]</scope>
</reference>
<evidence type="ECO:0000256" key="1">
    <source>
        <dbReference type="SAM" id="Phobius"/>
    </source>
</evidence>
<accession>A0A383VIZ8</accession>
<keyword evidence="3" id="KW-1185">Reference proteome</keyword>
<protein>
    <submittedName>
        <fullName evidence="2">Uncharacterized protein</fullName>
    </submittedName>
</protein>
<feature type="transmembrane region" description="Helical" evidence="1">
    <location>
        <begin position="46"/>
        <end position="66"/>
    </location>
</feature>
<organism evidence="2 3">
    <name type="scientific">Tetradesmus obliquus</name>
    <name type="common">Green alga</name>
    <name type="synonym">Acutodesmus obliquus</name>
    <dbReference type="NCBI Taxonomy" id="3088"/>
    <lineage>
        <taxon>Eukaryota</taxon>
        <taxon>Viridiplantae</taxon>
        <taxon>Chlorophyta</taxon>
        <taxon>core chlorophytes</taxon>
        <taxon>Chlorophyceae</taxon>
        <taxon>CS clade</taxon>
        <taxon>Sphaeropleales</taxon>
        <taxon>Scenedesmaceae</taxon>
        <taxon>Tetradesmus</taxon>
    </lineage>
</organism>